<evidence type="ECO:0000313" key="4">
    <source>
        <dbReference type="WBParaSite" id="BXY_1456300.1"/>
    </source>
</evidence>
<dbReference type="WBParaSite" id="BXY_1456300.1">
    <property type="protein sequence ID" value="BXY_1456300.1"/>
    <property type="gene ID" value="BXY_1456300"/>
</dbReference>
<feature type="domain" description="LITAF" evidence="2">
    <location>
        <begin position="2"/>
        <end position="48"/>
    </location>
</feature>
<name>A0A1I7SNC5_BURXY</name>
<keyword evidence="1" id="KW-0472">Membrane</keyword>
<dbReference type="InterPro" id="IPR006629">
    <property type="entry name" value="LITAF"/>
</dbReference>
<dbReference type="Pfam" id="PF10601">
    <property type="entry name" value="zf-LITAF-like"/>
    <property type="match status" value="1"/>
</dbReference>
<evidence type="ECO:0000313" key="3">
    <source>
        <dbReference type="Proteomes" id="UP000095284"/>
    </source>
</evidence>
<dbReference type="AlphaFoldDB" id="A0A1I7SNC5"/>
<organism evidence="3 4">
    <name type="scientific">Bursaphelenchus xylophilus</name>
    <name type="common">Pinewood nematode worm</name>
    <name type="synonym">Aphelenchoides xylophilus</name>
    <dbReference type="NCBI Taxonomy" id="6326"/>
    <lineage>
        <taxon>Eukaryota</taxon>
        <taxon>Metazoa</taxon>
        <taxon>Ecdysozoa</taxon>
        <taxon>Nematoda</taxon>
        <taxon>Chromadorea</taxon>
        <taxon>Rhabditida</taxon>
        <taxon>Tylenchina</taxon>
        <taxon>Tylenchomorpha</taxon>
        <taxon>Aphelenchoidea</taxon>
        <taxon>Aphelenchoididae</taxon>
        <taxon>Bursaphelenchus</taxon>
    </lineage>
</organism>
<evidence type="ECO:0000259" key="2">
    <source>
        <dbReference type="Pfam" id="PF10601"/>
    </source>
</evidence>
<proteinExistence type="predicted"/>
<evidence type="ECO:0000256" key="1">
    <source>
        <dbReference type="SAM" id="Phobius"/>
    </source>
</evidence>
<protein>
    <submittedName>
        <fullName evidence="4">LITAF domain-containing protein</fullName>
    </submittedName>
</protein>
<reference evidence="4" key="1">
    <citation type="submission" date="2016-11" db="UniProtKB">
        <authorList>
            <consortium name="WormBaseParasite"/>
        </authorList>
    </citation>
    <scope>IDENTIFICATION</scope>
</reference>
<feature type="transmembrane region" description="Helical" evidence="1">
    <location>
        <begin position="16"/>
        <end position="41"/>
    </location>
</feature>
<dbReference type="Proteomes" id="UP000095284">
    <property type="component" value="Unplaced"/>
</dbReference>
<sequence>NHGDTVLVYKNGLCTWLTFIGILLASVLVIPLFFLWVPFVIDAFRDVEQ</sequence>
<accession>A0A1I7SNC5</accession>
<keyword evidence="1" id="KW-0812">Transmembrane</keyword>
<keyword evidence="1" id="KW-1133">Transmembrane helix</keyword>